<dbReference type="AlphaFoldDB" id="A0A445BR11"/>
<proteinExistence type="predicted"/>
<protein>
    <submittedName>
        <fullName evidence="1">Uncharacterized protein</fullName>
    </submittedName>
</protein>
<keyword evidence="2" id="KW-1185">Reference proteome</keyword>
<gene>
    <name evidence="1" type="ORF">Ahy_A08g037522</name>
</gene>
<organism evidence="1 2">
    <name type="scientific">Arachis hypogaea</name>
    <name type="common">Peanut</name>
    <dbReference type="NCBI Taxonomy" id="3818"/>
    <lineage>
        <taxon>Eukaryota</taxon>
        <taxon>Viridiplantae</taxon>
        <taxon>Streptophyta</taxon>
        <taxon>Embryophyta</taxon>
        <taxon>Tracheophyta</taxon>
        <taxon>Spermatophyta</taxon>
        <taxon>Magnoliopsida</taxon>
        <taxon>eudicotyledons</taxon>
        <taxon>Gunneridae</taxon>
        <taxon>Pentapetalae</taxon>
        <taxon>rosids</taxon>
        <taxon>fabids</taxon>
        <taxon>Fabales</taxon>
        <taxon>Fabaceae</taxon>
        <taxon>Papilionoideae</taxon>
        <taxon>50 kb inversion clade</taxon>
        <taxon>dalbergioids sensu lato</taxon>
        <taxon>Dalbergieae</taxon>
        <taxon>Pterocarpus clade</taxon>
        <taxon>Arachis</taxon>
    </lineage>
</organism>
<dbReference type="EMBL" id="SDMP01000008">
    <property type="protein sequence ID" value="RYR41124.1"/>
    <property type="molecule type" value="Genomic_DNA"/>
</dbReference>
<dbReference type="Proteomes" id="UP000289738">
    <property type="component" value="Chromosome A08"/>
</dbReference>
<name>A0A445BR11_ARAHY</name>
<evidence type="ECO:0000313" key="1">
    <source>
        <dbReference type="EMBL" id="RYR41124.1"/>
    </source>
</evidence>
<reference evidence="1 2" key="1">
    <citation type="submission" date="2019-01" db="EMBL/GenBank/DDBJ databases">
        <title>Sequencing of cultivated peanut Arachis hypogaea provides insights into genome evolution and oil improvement.</title>
        <authorList>
            <person name="Chen X."/>
        </authorList>
    </citation>
    <scope>NUCLEOTIDE SEQUENCE [LARGE SCALE GENOMIC DNA]</scope>
    <source>
        <strain evidence="2">cv. Fuhuasheng</strain>
        <tissue evidence="1">Leaves</tissue>
    </source>
</reference>
<accession>A0A445BR11</accession>
<evidence type="ECO:0000313" key="2">
    <source>
        <dbReference type="Proteomes" id="UP000289738"/>
    </source>
</evidence>
<comment type="caution">
    <text evidence="1">The sequence shown here is derived from an EMBL/GenBank/DDBJ whole genome shotgun (WGS) entry which is preliminary data.</text>
</comment>
<sequence length="286" mass="32881">MDRTCLQIADHNYICKTMKFRIWHTSCEFGSASETLERSKQPWRGSHLTQPHNRLGTNPFLEPEVARTSRQQRHHHHLPMSIWQNTRCCKTFPLNQNSLLKHQTPQLVLACEGCFVHLGCAHLATFPRKTFDLHSLSLITCSWKVAYNHFIVMKPSRPASSKWFPSMDFKGDLGPLRWIRGHVHEPGLPFSTSCTPLVFTKPSASTSTATNRTNKPAPKNHCFIMVIQMRENYRKGAWWLSKMRGCPIRNGPTMRVGLGEHAHDHNPHMILSLMVMVQQDDAKTIR</sequence>